<evidence type="ECO:0000256" key="1">
    <source>
        <dbReference type="SAM" id="MobiDB-lite"/>
    </source>
</evidence>
<organism evidence="2 3">
    <name type="scientific">Branchiostoma belcheri</name>
    <name type="common">Amphioxus</name>
    <dbReference type="NCBI Taxonomy" id="7741"/>
    <lineage>
        <taxon>Eukaryota</taxon>
        <taxon>Metazoa</taxon>
        <taxon>Chordata</taxon>
        <taxon>Cephalochordata</taxon>
        <taxon>Leptocardii</taxon>
        <taxon>Amphioxiformes</taxon>
        <taxon>Branchiostomatidae</taxon>
        <taxon>Branchiostoma</taxon>
    </lineage>
</organism>
<dbReference type="GeneID" id="109478449"/>
<feature type="compositionally biased region" description="Low complexity" evidence="1">
    <location>
        <begin position="51"/>
        <end position="69"/>
    </location>
</feature>
<keyword evidence="2" id="KW-1185">Reference proteome</keyword>
<feature type="compositionally biased region" description="Basic and acidic residues" evidence="1">
    <location>
        <begin position="37"/>
        <end position="46"/>
    </location>
</feature>
<protein>
    <submittedName>
        <fullName evidence="3">HIV Tat-specific factor 1 homolog</fullName>
    </submittedName>
</protein>
<feature type="compositionally biased region" description="Acidic residues" evidence="1">
    <location>
        <begin position="118"/>
        <end position="128"/>
    </location>
</feature>
<gene>
    <name evidence="3" type="primary">LOC109478449</name>
</gene>
<name>A0A6P4Z1V8_BRABE</name>
<dbReference type="RefSeq" id="XP_019635540.1">
    <property type="nucleotide sequence ID" value="XM_019779981.1"/>
</dbReference>
<sequence length="364" mass="40791">MFRGHRQDKQKSEGDPNVSSSEASTSGEAIPVSEVSQEDKKAEKAGGLKQGSPSSGESESSVGSSSESGSESDHNRSNDGANGAGPDDRNQVFITIETPLFVRSHYVYLPKKKKTEDADKEEDKDDSDAGPSTADPSVGKQEDAGPSKRKYSSDSESESEGKTPPSYKRQKRESDSEEISAAERLQRGFRAVSENVVKRKDPDYDDKERTVDQKNGRSETKTESEKERIQRPSGYNVDNMEEQKDSSKAATLKRPLEDDDSRQESPKRRRQSSDPNAGHHRLKLHVRRGLKQKHPKELTNQCLEKMMTQSQHLIKQRWGTRPALHHEDADLSPRDTTKMLPSYLLRHLHLSSQLQPPPLQQVHL</sequence>
<feature type="region of interest" description="Disordered" evidence="1">
    <location>
        <begin position="104"/>
        <end position="282"/>
    </location>
</feature>
<proteinExistence type="predicted"/>
<feature type="region of interest" description="Disordered" evidence="1">
    <location>
        <begin position="1"/>
        <end position="91"/>
    </location>
</feature>
<evidence type="ECO:0000313" key="3">
    <source>
        <dbReference type="RefSeq" id="XP_019635540.1"/>
    </source>
</evidence>
<feature type="compositionally biased region" description="Polar residues" evidence="1">
    <location>
        <begin position="17"/>
        <end position="27"/>
    </location>
</feature>
<feature type="compositionally biased region" description="Basic and acidic residues" evidence="1">
    <location>
        <begin position="196"/>
        <end position="230"/>
    </location>
</feature>
<reference evidence="3" key="1">
    <citation type="submission" date="2025-08" db="UniProtKB">
        <authorList>
            <consortium name="RefSeq"/>
        </authorList>
    </citation>
    <scope>IDENTIFICATION</scope>
    <source>
        <tissue evidence="3">Gonad</tissue>
    </source>
</reference>
<feature type="compositionally biased region" description="Basic and acidic residues" evidence="1">
    <location>
        <begin position="1"/>
        <end position="14"/>
    </location>
</feature>
<accession>A0A6P4Z1V8</accession>
<dbReference type="KEGG" id="bbel:109478449"/>
<dbReference type="Proteomes" id="UP000515135">
    <property type="component" value="Unplaced"/>
</dbReference>
<evidence type="ECO:0000313" key="2">
    <source>
        <dbReference type="Proteomes" id="UP000515135"/>
    </source>
</evidence>
<dbReference type="AlphaFoldDB" id="A0A6P4Z1V8"/>
<dbReference type="OrthoDB" id="6162705at2759"/>